<evidence type="ECO:0000313" key="1">
    <source>
        <dbReference type="EMBL" id="GIX76225.1"/>
    </source>
</evidence>
<organism evidence="1 2">
    <name type="scientific">Caerostris extrusa</name>
    <name type="common">Bark spider</name>
    <name type="synonym">Caerostris bankana</name>
    <dbReference type="NCBI Taxonomy" id="172846"/>
    <lineage>
        <taxon>Eukaryota</taxon>
        <taxon>Metazoa</taxon>
        <taxon>Ecdysozoa</taxon>
        <taxon>Arthropoda</taxon>
        <taxon>Chelicerata</taxon>
        <taxon>Arachnida</taxon>
        <taxon>Araneae</taxon>
        <taxon>Araneomorphae</taxon>
        <taxon>Entelegynae</taxon>
        <taxon>Araneoidea</taxon>
        <taxon>Araneidae</taxon>
        <taxon>Caerostris</taxon>
    </lineage>
</organism>
<comment type="caution">
    <text evidence="1">The sequence shown here is derived from an EMBL/GenBank/DDBJ whole genome shotgun (WGS) entry which is preliminary data.</text>
</comment>
<dbReference type="AlphaFoldDB" id="A0AAV4MUT5"/>
<evidence type="ECO:0000313" key="2">
    <source>
        <dbReference type="Proteomes" id="UP001054945"/>
    </source>
</evidence>
<protein>
    <submittedName>
        <fullName evidence="1">Uncharacterized protein</fullName>
    </submittedName>
</protein>
<accession>A0AAV4MUT5</accession>
<name>A0AAV4MUT5_CAEEX</name>
<gene>
    <name evidence="1" type="ORF">CEXT_640861</name>
</gene>
<proteinExistence type="predicted"/>
<keyword evidence="2" id="KW-1185">Reference proteome</keyword>
<reference evidence="1 2" key="1">
    <citation type="submission" date="2021-06" db="EMBL/GenBank/DDBJ databases">
        <title>Caerostris extrusa draft genome.</title>
        <authorList>
            <person name="Kono N."/>
            <person name="Arakawa K."/>
        </authorList>
    </citation>
    <scope>NUCLEOTIDE SEQUENCE [LARGE SCALE GENOMIC DNA]</scope>
</reference>
<dbReference type="Proteomes" id="UP001054945">
    <property type="component" value="Unassembled WGS sequence"/>
</dbReference>
<sequence>MAVVDVVVAAGKRRQLQETVFCYRCNLAKHVLSGMGPDFMRFAEALFPHGAKQFLEYLAEIPDFSPKNQNSRAISNRSRRKISLGCHLHVWICFPIPDLGEHDSSFFFSPTGYLIAVVDVVAAGKRHQLQETVFCYRCNLAKHVLSGMGLDFIRFANPFLEHHSFWNFARR</sequence>
<dbReference type="EMBL" id="BPLR01002655">
    <property type="protein sequence ID" value="GIX76225.1"/>
    <property type="molecule type" value="Genomic_DNA"/>
</dbReference>